<name>A0A1B0D0Z5_PHLPP</name>
<evidence type="ECO:0000313" key="2">
    <source>
        <dbReference type="EnsemblMetazoa" id="PPAI001019-PA"/>
    </source>
</evidence>
<dbReference type="AlphaFoldDB" id="A0A1B0D0Z5"/>
<keyword evidence="3" id="KW-1185">Reference proteome</keyword>
<proteinExistence type="predicted"/>
<organism evidence="2 3">
    <name type="scientific">Phlebotomus papatasi</name>
    <name type="common">Sandfly</name>
    <dbReference type="NCBI Taxonomy" id="29031"/>
    <lineage>
        <taxon>Eukaryota</taxon>
        <taxon>Metazoa</taxon>
        <taxon>Ecdysozoa</taxon>
        <taxon>Arthropoda</taxon>
        <taxon>Hexapoda</taxon>
        <taxon>Insecta</taxon>
        <taxon>Pterygota</taxon>
        <taxon>Neoptera</taxon>
        <taxon>Endopterygota</taxon>
        <taxon>Diptera</taxon>
        <taxon>Nematocera</taxon>
        <taxon>Psychodoidea</taxon>
        <taxon>Psychodidae</taxon>
        <taxon>Phlebotomus</taxon>
        <taxon>Phlebotomus</taxon>
    </lineage>
</organism>
<protein>
    <submittedName>
        <fullName evidence="2">Uncharacterized protein</fullName>
    </submittedName>
</protein>
<dbReference type="VEuPathDB" id="VectorBase:PPAI001019"/>
<accession>A0A1B0D0Z5</accession>
<dbReference type="Proteomes" id="UP000092462">
    <property type="component" value="Unassembled WGS sequence"/>
</dbReference>
<sequence>MRDLEEENVQPSNSGFKEAMRSFQEQLSERESNLMSIETQKFKLFPRMSIKQFDFLAKKNRSRIAKTTGDSFPTLSNEYLTDISTISEIVNEFKDKANKRLLKKMYDPLTTKDSQDCILFLLLKALILLDPRP</sequence>
<feature type="region of interest" description="Disordered" evidence="1">
    <location>
        <begin position="1"/>
        <end position="25"/>
    </location>
</feature>
<dbReference type="EnsemblMetazoa" id="PPAI001019-RA">
    <property type="protein sequence ID" value="PPAI001019-PA"/>
    <property type="gene ID" value="PPAI001019"/>
</dbReference>
<dbReference type="EMBL" id="AJVK01021793">
    <property type="status" value="NOT_ANNOTATED_CDS"/>
    <property type="molecule type" value="Genomic_DNA"/>
</dbReference>
<reference evidence="2" key="1">
    <citation type="submission" date="2022-08" db="UniProtKB">
        <authorList>
            <consortium name="EnsemblMetazoa"/>
        </authorList>
    </citation>
    <scope>IDENTIFICATION</scope>
    <source>
        <strain evidence="2">Israel</strain>
    </source>
</reference>
<dbReference type="VEuPathDB" id="VectorBase:PPAPM1_006358"/>
<evidence type="ECO:0000313" key="3">
    <source>
        <dbReference type="Proteomes" id="UP000092462"/>
    </source>
</evidence>
<evidence type="ECO:0000256" key="1">
    <source>
        <dbReference type="SAM" id="MobiDB-lite"/>
    </source>
</evidence>